<feature type="transmembrane region" description="Helical" evidence="7">
    <location>
        <begin position="35"/>
        <end position="59"/>
    </location>
</feature>
<evidence type="ECO:0000256" key="3">
    <source>
        <dbReference type="ARBA" id="ARBA00022968"/>
    </source>
</evidence>
<dbReference type="GO" id="GO:0042285">
    <property type="term" value="F:xylosyltransferase activity"/>
    <property type="evidence" value="ECO:0007669"/>
    <property type="project" value="TreeGrafter"/>
</dbReference>
<organism evidence="8 9">
    <name type="scientific">Galdieria sulphuraria</name>
    <name type="common">Red alga</name>
    <dbReference type="NCBI Taxonomy" id="130081"/>
    <lineage>
        <taxon>Eukaryota</taxon>
        <taxon>Rhodophyta</taxon>
        <taxon>Bangiophyceae</taxon>
        <taxon>Galdieriales</taxon>
        <taxon>Galdieriaceae</taxon>
        <taxon>Galdieria</taxon>
    </lineage>
</organism>
<evidence type="ECO:0000256" key="6">
    <source>
        <dbReference type="ARBA" id="ARBA00023180"/>
    </source>
</evidence>
<dbReference type="InterPro" id="IPR051292">
    <property type="entry name" value="Xyl/GlcA_transferase"/>
</dbReference>
<evidence type="ECO:0000313" key="8">
    <source>
        <dbReference type="EMBL" id="EME30683.1"/>
    </source>
</evidence>
<proteinExistence type="predicted"/>
<comment type="subcellular location">
    <subcellularLocation>
        <location evidence="1">Membrane</location>
        <topology evidence="1">Single-pass type II membrane protein</topology>
    </subcellularLocation>
</comment>
<evidence type="ECO:0000256" key="1">
    <source>
        <dbReference type="ARBA" id="ARBA00004606"/>
    </source>
</evidence>
<dbReference type="InterPro" id="IPR029044">
    <property type="entry name" value="Nucleotide-diphossugar_trans"/>
</dbReference>
<dbReference type="PANTHER" id="PTHR12270:SF25">
    <property type="entry name" value="GLYCOSYLTRANSFERASE-LIKE PROTEIN LARGE"/>
    <property type="match status" value="1"/>
</dbReference>
<dbReference type="SUPFAM" id="SSF53448">
    <property type="entry name" value="Nucleotide-diphospho-sugar transferases"/>
    <property type="match status" value="1"/>
</dbReference>
<evidence type="ECO:0000256" key="7">
    <source>
        <dbReference type="SAM" id="Phobius"/>
    </source>
</evidence>
<keyword evidence="3" id="KW-0735">Signal-anchor</keyword>
<protein>
    <submittedName>
        <fullName evidence="8">Glycosyltransferase-like protein LARGE</fullName>
    </submittedName>
</protein>
<sequence length="380" mass="44650">MNAFQTKYRSFLFQSKAIQHSLFNFIKKHHTNGRLFNLALKLFLTYIFLSSISLAIQLLKQSFELKTQLESPYEITRIDVAIVSIGENDILNMKRMISSLVMSSSPNVKFHFHLISDKKGLNAAKNWYTLWNSACAVWNIYDIESSKLSKALDQFHSLTGGKMRTAVHYHGKEALWKLLLPSFLQSDNLLVLDTDMIILRDVLELWHRWRLTRQSVHLGMPCMSRDNSWLYPLWREIFPENGTLHCMSGTLLMRPRKMRQENWINVVASSTNKILEDFPGWTAISADQDIFNLVAKSIPEKVTNIGCEWNCYYTWFAKFLSANEMPISCSHRRCAILHYNNRSYTNWWHNRTSFFQRFWDAYENFPVSYLNAKGYSHCFF</sequence>
<keyword evidence="2 7" id="KW-0812">Transmembrane</keyword>
<evidence type="ECO:0000256" key="2">
    <source>
        <dbReference type="ARBA" id="ARBA00022692"/>
    </source>
</evidence>
<dbReference type="RefSeq" id="XP_005707203.1">
    <property type="nucleotide sequence ID" value="XM_005707146.1"/>
</dbReference>
<keyword evidence="9" id="KW-1185">Reference proteome</keyword>
<dbReference type="KEGG" id="gsl:Gasu_19300"/>
<dbReference type="AlphaFoldDB" id="M2Y3Z6"/>
<keyword evidence="4 7" id="KW-1133">Transmembrane helix</keyword>
<accession>M2Y3Z6</accession>
<dbReference type="GO" id="GO:0015020">
    <property type="term" value="F:glucuronosyltransferase activity"/>
    <property type="evidence" value="ECO:0007669"/>
    <property type="project" value="TreeGrafter"/>
</dbReference>
<dbReference type="Proteomes" id="UP000030680">
    <property type="component" value="Unassembled WGS sequence"/>
</dbReference>
<evidence type="ECO:0000313" key="9">
    <source>
        <dbReference type="Proteomes" id="UP000030680"/>
    </source>
</evidence>
<evidence type="ECO:0000256" key="5">
    <source>
        <dbReference type="ARBA" id="ARBA00023136"/>
    </source>
</evidence>
<keyword evidence="8" id="KW-0808">Transferase</keyword>
<dbReference type="eggNOG" id="KOG3765">
    <property type="taxonomic scope" value="Eukaryota"/>
</dbReference>
<name>M2Y3Z6_GALSU</name>
<dbReference type="GO" id="GO:0035269">
    <property type="term" value="P:protein O-linked glycosylation via mannose"/>
    <property type="evidence" value="ECO:0007669"/>
    <property type="project" value="TreeGrafter"/>
</dbReference>
<evidence type="ECO:0000256" key="4">
    <source>
        <dbReference type="ARBA" id="ARBA00022989"/>
    </source>
</evidence>
<gene>
    <name evidence="8" type="ORF">Gasu_19300</name>
</gene>
<dbReference type="Gramene" id="EME30683">
    <property type="protein sequence ID" value="EME30683"/>
    <property type="gene ID" value="Gasu_19300"/>
</dbReference>
<dbReference type="EMBL" id="KB454497">
    <property type="protein sequence ID" value="EME30683.1"/>
    <property type="molecule type" value="Genomic_DNA"/>
</dbReference>
<reference evidence="9" key="1">
    <citation type="journal article" date="2013" name="Science">
        <title>Gene transfer from bacteria and archaea facilitated evolution of an extremophilic eukaryote.</title>
        <authorList>
            <person name="Schonknecht G."/>
            <person name="Chen W.H."/>
            <person name="Ternes C.M."/>
            <person name="Barbier G.G."/>
            <person name="Shrestha R.P."/>
            <person name="Stanke M."/>
            <person name="Brautigam A."/>
            <person name="Baker B.J."/>
            <person name="Banfield J.F."/>
            <person name="Garavito R.M."/>
            <person name="Carr K."/>
            <person name="Wilkerson C."/>
            <person name="Rensing S.A."/>
            <person name="Gagneul D."/>
            <person name="Dickenson N.E."/>
            <person name="Oesterhelt C."/>
            <person name="Lercher M.J."/>
            <person name="Weber A.P."/>
        </authorList>
    </citation>
    <scope>NUCLEOTIDE SEQUENCE [LARGE SCALE GENOMIC DNA]</scope>
    <source>
        <strain evidence="9">074W</strain>
    </source>
</reference>
<dbReference type="GeneID" id="17089397"/>
<keyword evidence="6" id="KW-0325">Glycoprotein</keyword>
<keyword evidence="5 7" id="KW-0472">Membrane</keyword>
<dbReference type="OrthoDB" id="10266326at2759"/>
<dbReference type="GO" id="GO:0016020">
    <property type="term" value="C:membrane"/>
    <property type="evidence" value="ECO:0007669"/>
    <property type="project" value="UniProtKB-SubCell"/>
</dbReference>
<dbReference type="Gene3D" id="3.90.550.10">
    <property type="entry name" value="Spore Coat Polysaccharide Biosynthesis Protein SpsA, Chain A"/>
    <property type="match status" value="1"/>
</dbReference>
<dbReference type="PANTHER" id="PTHR12270">
    <property type="entry name" value="GLYCOSYLTRANSFERASE-RELATED"/>
    <property type="match status" value="1"/>
</dbReference>